<sequence length="310" mass="33334">MTNYSTGTSHAKIILIGEHSAVYKKPSIVLPLFSLKMEAKITPIQNGQTIHSRYYNGNLSDAPKNLLGIKALVYNLLKKFNQSNANFDLQIKSNIPSECGMGSSAASSIAVTKALHNYFNYPLNRSLLLSESNIEEKITHGNPSGMDAAAASSEAPIWFIKGKSVQQVPFNIHGSLIIAYTGIQSQTNQAVSLVHKRLIDSSHHAQIKSAINQLGQIAIDAKQNLQTGSIKNIGHNMDDAQKQLTTLGVSIKAIDNLIQTGKKAGALGAKLTGSGLGGCVIMIAFKKDAKHIAQALKFAGATKTWIQNFN</sequence>
<dbReference type="NCBIfam" id="TIGR00549">
    <property type="entry name" value="mevalon_kin"/>
    <property type="match status" value="1"/>
</dbReference>
<dbReference type="GO" id="GO:0019287">
    <property type="term" value="P:isopentenyl diphosphate biosynthetic process, mevalonate pathway"/>
    <property type="evidence" value="ECO:0007669"/>
    <property type="project" value="TreeGrafter"/>
</dbReference>
<keyword evidence="1" id="KW-0963">Cytoplasm</keyword>
<evidence type="ECO:0000256" key="8">
    <source>
        <dbReference type="ARBA" id="ARBA00023098"/>
    </source>
</evidence>
<comment type="pathway">
    <text evidence="9">Isoprenoid biosynthesis; isopentenyl diphosphate biosynthesis via mevalonate pathway; isopentenyl diphosphate from (R)-mevalonate: step 1/3.</text>
</comment>
<keyword evidence="8" id="KW-0443">Lipid metabolism</keyword>
<dbReference type="EMBL" id="BRPL01000002">
    <property type="protein sequence ID" value="GLB46840.1"/>
    <property type="molecule type" value="Genomic_DNA"/>
</dbReference>
<evidence type="ECO:0000256" key="7">
    <source>
        <dbReference type="ARBA" id="ARBA00022842"/>
    </source>
</evidence>
<keyword evidence="3" id="KW-0808">Transferase</keyword>
<keyword evidence="13" id="KW-1185">Reference proteome</keyword>
<dbReference type="PANTHER" id="PTHR43290:SF2">
    <property type="entry name" value="MEVALONATE KINASE"/>
    <property type="match status" value="1"/>
</dbReference>
<evidence type="ECO:0000256" key="1">
    <source>
        <dbReference type="ARBA" id="ARBA00022490"/>
    </source>
</evidence>
<name>A0A9W6B0W1_9LACO</name>
<keyword evidence="6" id="KW-0067">ATP-binding</keyword>
<reference evidence="12" key="1">
    <citation type="submission" date="2022-07" db="EMBL/GenBank/DDBJ databases">
        <authorList>
            <person name="Kouya T."/>
            <person name="Ishiyama Y."/>
        </authorList>
    </citation>
    <scope>NUCLEOTIDE SEQUENCE</scope>
    <source>
        <strain evidence="12">WR16-4</strain>
    </source>
</reference>
<dbReference type="Pfam" id="PF00288">
    <property type="entry name" value="GHMP_kinases_N"/>
    <property type="match status" value="1"/>
</dbReference>
<dbReference type="SUPFAM" id="SSF55060">
    <property type="entry name" value="GHMP Kinase, C-terminal domain"/>
    <property type="match status" value="1"/>
</dbReference>
<evidence type="ECO:0000259" key="10">
    <source>
        <dbReference type="Pfam" id="PF00288"/>
    </source>
</evidence>
<keyword evidence="5 12" id="KW-0418">Kinase</keyword>
<keyword evidence="4" id="KW-0547">Nucleotide-binding</keyword>
<evidence type="ECO:0000256" key="6">
    <source>
        <dbReference type="ARBA" id="ARBA00022840"/>
    </source>
</evidence>
<evidence type="ECO:0000259" key="11">
    <source>
        <dbReference type="Pfam" id="PF08544"/>
    </source>
</evidence>
<dbReference type="PRINTS" id="PR00959">
    <property type="entry name" value="MEVGALKINASE"/>
</dbReference>
<dbReference type="InterPro" id="IPR006205">
    <property type="entry name" value="Mev_gal_kin"/>
</dbReference>
<comment type="caution">
    <text evidence="12">The sequence shown here is derived from an EMBL/GenBank/DDBJ whole genome shotgun (WGS) entry which is preliminary data.</text>
</comment>
<proteinExistence type="predicted"/>
<evidence type="ECO:0000313" key="12">
    <source>
        <dbReference type="EMBL" id="GLB46840.1"/>
    </source>
</evidence>
<evidence type="ECO:0000256" key="5">
    <source>
        <dbReference type="ARBA" id="ARBA00022777"/>
    </source>
</evidence>
<evidence type="ECO:0000256" key="3">
    <source>
        <dbReference type="ARBA" id="ARBA00022679"/>
    </source>
</evidence>
<dbReference type="Gene3D" id="3.30.230.10">
    <property type="match status" value="1"/>
</dbReference>
<evidence type="ECO:0000256" key="4">
    <source>
        <dbReference type="ARBA" id="ARBA00022741"/>
    </source>
</evidence>
<dbReference type="InterPro" id="IPR020568">
    <property type="entry name" value="Ribosomal_Su5_D2-typ_SF"/>
</dbReference>
<dbReference type="InterPro" id="IPR014721">
    <property type="entry name" value="Ribsml_uS5_D2-typ_fold_subgr"/>
</dbReference>
<keyword evidence="2" id="KW-0444">Lipid biosynthesis</keyword>
<reference evidence="12" key="2">
    <citation type="journal article" date="2023" name="PLoS ONE">
        <title>Philodulcilactobacillus myokoensis gen. nov., sp. nov., a fructophilic, acidophilic, and agar-phobic lactic acid bacterium isolated from fermented vegetable extracts.</title>
        <authorList>
            <person name="Kouya T."/>
            <person name="Ishiyama Y."/>
            <person name="Ohashi S."/>
            <person name="Kumakubo R."/>
            <person name="Yamazaki T."/>
            <person name="Otaki T."/>
        </authorList>
    </citation>
    <scope>NUCLEOTIDE SEQUENCE</scope>
    <source>
        <strain evidence="12">WR16-4</strain>
    </source>
</reference>
<evidence type="ECO:0000313" key="13">
    <source>
        <dbReference type="Proteomes" id="UP001144204"/>
    </source>
</evidence>
<evidence type="ECO:0000256" key="2">
    <source>
        <dbReference type="ARBA" id="ARBA00022516"/>
    </source>
</evidence>
<dbReference type="GO" id="GO:0004496">
    <property type="term" value="F:mevalonate kinase activity"/>
    <property type="evidence" value="ECO:0007669"/>
    <property type="project" value="InterPro"/>
</dbReference>
<dbReference type="GO" id="GO:0005829">
    <property type="term" value="C:cytosol"/>
    <property type="evidence" value="ECO:0007669"/>
    <property type="project" value="TreeGrafter"/>
</dbReference>
<dbReference type="Proteomes" id="UP001144204">
    <property type="component" value="Unassembled WGS sequence"/>
</dbReference>
<dbReference type="InterPro" id="IPR013750">
    <property type="entry name" value="GHMP_kinase_C_dom"/>
</dbReference>
<protein>
    <submittedName>
        <fullName evidence="12">Mevalonate kinase</fullName>
    </submittedName>
</protein>
<dbReference type="InterPro" id="IPR036554">
    <property type="entry name" value="GHMP_kinase_C_sf"/>
</dbReference>
<keyword evidence="7" id="KW-0460">Magnesium</keyword>
<dbReference type="GO" id="GO:0005524">
    <property type="term" value="F:ATP binding"/>
    <property type="evidence" value="ECO:0007669"/>
    <property type="project" value="UniProtKB-KW"/>
</dbReference>
<feature type="domain" description="GHMP kinase N-terminal" evidence="10">
    <location>
        <begin position="72"/>
        <end position="151"/>
    </location>
</feature>
<accession>A0A9W6B0W1</accession>
<gene>
    <name evidence="12" type="primary">mvaK1</name>
    <name evidence="12" type="ORF">WR164_08190</name>
</gene>
<feature type="domain" description="GHMP kinase C-terminal" evidence="11">
    <location>
        <begin position="222"/>
        <end position="300"/>
    </location>
</feature>
<dbReference type="InterPro" id="IPR006204">
    <property type="entry name" value="GHMP_kinase_N_dom"/>
</dbReference>
<dbReference type="AlphaFoldDB" id="A0A9W6B0W1"/>
<dbReference type="Gene3D" id="3.30.70.890">
    <property type="entry name" value="GHMP kinase, C-terminal domain"/>
    <property type="match status" value="1"/>
</dbReference>
<dbReference type="RefSeq" id="WP_286136302.1">
    <property type="nucleotide sequence ID" value="NZ_BRPL01000002.1"/>
</dbReference>
<evidence type="ECO:0000256" key="9">
    <source>
        <dbReference type="ARBA" id="ARBA00029438"/>
    </source>
</evidence>
<dbReference type="Pfam" id="PF08544">
    <property type="entry name" value="GHMP_kinases_C"/>
    <property type="match status" value="1"/>
</dbReference>
<dbReference type="PANTHER" id="PTHR43290">
    <property type="entry name" value="MEVALONATE KINASE"/>
    <property type="match status" value="1"/>
</dbReference>
<dbReference type="SUPFAM" id="SSF54211">
    <property type="entry name" value="Ribosomal protein S5 domain 2-like"/>
    <property type="match status" value="1"/>
</dbReference>
<organism evidence="12 13">
    <name type="scientific">Philodulcilactobacillus myokoensis</name>
    <dbReference type="NCBI Taxonomy" id="2929573"/>
    <lineage>
        <taxon>Bacteria</taxon>
        <taxon>Bacillati</taxon>
        <taxon>Bacillota</taxon>
        <taxon>Bacilli</taxon>
        <taxon>Lactobacillales</taxon>
        <taxon>Lactobacillaceae</taxon>
        <taxon>Philodulcilactobacillus</taxon>
    </lineage>
</organism>